<dbReference type="EMBL" id="CAFBON010000152">
    <property type="protein sequence ID" value="CAB4995876.1"/>
    <property type="molecule type" value="Genomic_DNA"/>
</dbReference>
<proteinExistence type="predicted"/>
<accession>A0A6J7NRX8</accession>
<reference evidence="2" key="1">
    <citation type="submission" date="2020-05" db="EMBL/GenBank/DDBJ databases">
        <authorList>
            <person name="Chiriac C."/>
            <person name="Salcher M."/>
            <person name="Ghai R."/>
            <person name="Kavagutti S V."/>
        </authorList>
    </citation>
    <scope>NUCLEOTIDE SEQUENCE</scope>
</reference>
<protein>
    <submittedName>
        <fullName evidence="2">Unannotated protein</fullName>
    </submittedName>
</protein>
<sequence>MSMSPRIRNGLIAGVFGLVVGVGGAILMILLS</sequence>
<dbReference type="AlphaFoldDB" id="A0A6J7NRX8"/>
<keyword evidence="1" id="KW-1133">Transmembrane helix</keyword>
<name>A0A6J7NRX8_9ZZZZ</name>
<keyword evidence="1" id="KW-0472">Membrane</keyword>
<organism evidence="2">
    <name type="scientific">freshwater metagenome</name>
    <dbReference type="NCBI Taxonomy" id="449393"/>
    <lineage>
        <taxon>unclassified sequences</taxon>
        <taxon>metagenomes</taxon>
        <taxon>ecological metagenomes</taxon>
    </lineage>
</organism>
<evidence type="ECO:0000313" key="2">
    <source>
        <dbReference type="EMBL" id="CAB4995876.1"/>
    </source>
</evidence>
<gene>
    <name evidence="2" type="ORF">UFOPK3954_01455</name>
</gene>
<feature type="transmembrane region" description="Helical" evidence="1">
    <location>
        <begin position="12"/>
        <end position="31"/>
    </location>
</feature>
<keyword evidence="1" id="KW-0812">Transmembrane</keyword>
<evidence type="ECO:0000256" key="1">
    <source>
        <dbReference type="SAM" id="Phobius"/>
    </source>
</evidence>